<evidence type="ECO:0000313" key="1">
    <source>
        <dbReference type="EMBL" id="AXK51811.1"/>
    </source>
</evidence>
<evidence type="ECO:0000313" key="2">
    <source>
        <dbReference type="Proteomes" id="UP000254792"/>
    </source>
</evidence>
<dbReference type="KEGG" id="salx:SALLE_v1c11410"/>
<name>A0A345Z5D2_9MOLU</name>
<dbReference type="EMBL" id="CP031376">
    <property type="protein sequence ID" value="AXK51811.1"/>
    <property type="molecule type" value="Genomic_DNA"/>
</dbReference>
<organism evidence="1 2">
    <name type="scientific">Spiroplasma alleghenense</name>
    <dbReference type="NCBI Taxonomy" id="216931"/>
    <lineage>
        <taxon>Bacteria</taxon>
        <taxon>Bacillati</taxon>
        <taxon>Mycoplasmatota</taxon>
        <taxon>Mollicutes</taxon>
        <taxon>Entomoplasmatales</taxon>
        <taxon>Spiroplasmataceae</taxon>
        <taxon>Spiroplasma</taxon>
    </lineage>
</organism>
<dbReference type="OrthoDB" id="390648at2"/>
<gene>
    <name evidence="1" type="ORF">SALLE_v1c11410</name>
</gene>
<keyword evidence="2" id="KW-1185">Reference proteome</keyword>
<dbReference type="RefSeq" id="WP_115558695.1">
    <property type="nucleotide sequence ID" value="NZ_CP031376.1"/>
</dbReference>
<reference evidence="1 2" key="1">
    <citation type="submission" date="2018-07" db="EMBL/GenBank/DDBJ databases">
        <title>Complete genome sequence of Spiroplasma alleghenense PLHS-1 (ATCC 51752).</title>
        <authorList>
            <person name="Chou L."/>
            <person name="Lee T.-Y."/>
            <person name="Tsai Y.-M."/>
            <person name="Kuo C.-H."/>
        </authorList>
    </citation>
    <scope>NUCLEOTIDE SEQUENCE [LARGE SCALE GENOMIC DNA]</scope>
    <source>
        <strain evidence="1 2">PLHS-1</strain>
    </source>
</reference>
<dbReference type="AlphaFoldDB" id="A0A345Z5D2"/>
<dbReference type="Proteomes" id="UP000254792">
    <property type="component" value="Chromosome"/>
</dbReference>
<sequence>MKNKLTKLLLTLTPLTFAPFLKGSLQVSHFSNIKEEVLDKSTFFDKENLINFNGKKFSSKDSFDSYLLGNNFLNKKEGSNLTNYSKEEKINISDLEFSGNWADQFKQLYLTASNGYLSDYSEAMKTYLDGIRWEDNFSYDNKNWSPNIEEAKKDFFERNVTTYDTFFYKYNNRYFNANLVEDILKLKSLGQDGYIVFKEPSIDLEKEYIYGTKESLKKDIKEALKKHFWDLNPEKDYHGEYKGLSARGSTKKLKYYKLEIIPPKDQRIDFFYDEDGGYDRFEGGQTASLILNNLEDVEFLKNPNNWNHHAFPAINKNESYSETNIRDFNGKKYRIVYKTTKMKIYHGGYSEFRLPDFDKTEFKVTEKEGAGFYLYGDDKDDAPIKKFEKNMWETLSKYSELAYNKAFRKPLEKKFSYEFDKIFDSYYEHHTFGNKIKMLEKDNIKNHDLNSIDNYFPLVDKYDVNIREVLEIFEGKLLFENSESKFLELFASFIFNLLIRDGIKWEDIKEPDWFKKIKLNQKYSDLSDEDILLINEKAAKEVLDNLVQKSKRPVFDFIEPMNFKHYFSWIDNIFLSDPKGEKITDSIWDLKDKYFDYYQKRPINFQSKDEIFGYKNLVKETDEDLIDRLEFYLKPQFGYHNIKNLNSPTIEGRDYYNPPAYTEEPGYAYGFTSSNGEEIYFNNIDEALKKLKEDLFASDKYSVETIYKRVYFYQENGETKSFVFSSEKEVDDWIQKNHYKLKN</sequence>
<accession>A0A345Z5D2</accession>
<proteinExistence type="predicted"/>
<protein>
    <submittedName>
        <fullName evidence="1">Uncharacterized protein</fullName>
    </submittedName>
</protein>